<dbReference type="InterPro" id="IPR043926">
    <property type="entry name" value="ABCG_dom"/>
</dbReference>
<reference evidence="7 8" key="1">
    <citation type="submission" date="2015-09" db="EMBL/GenBank/DDBJ databases">
        <title>Draft genome of the scarab beetle Oryctes borbonicus.</title>
        <authorList>
            <person name="Meyer J.M."/>
            <person name="Markov G.V."/>
            <person name="Baskaran P."/>
            <person name="Herrmann M."/>
            <person name="Sommer R.J."/>
            <person name="Roedelsperger C."/>
        </authorList>
    </citation>
    <scope>NUCLEOTIDE SEQUENCE [LARGE SCALE GENOMIC DNA]</scope>
    <source>
        <strain evidence="7">OB123</strain>
        <tissue evidence="7">Whole animal</tissue>
    </source>
</reference>
<dbReference type="GO" id="GO:0005886">
    <property type="term" value="C:plasma membrane"/>
    <property type="evidence" value="ECO:0007669"/>
    <property type="project" value="TreeGrafter"/>
</dbReference>
<dbReference type="InterPro" id="IPR027417">
    <property type="entry name" value="P-loop_NTPase"/>
</dbReference>
<evidence type="ECO:0000256" key="4">
    <source>
        <dbReference type="ARBA" id="ARBA00022989"/>
    </source>
</evidence>
<dbReference type="Pfam" id="PF19055">
    <property type="entry name" value="ABC2_membrane_7"/>
    <property type="match status" value="1"/>
</dbReference>
<organism evidence="7 8">
    <name type="scientific">Oryctes borbonicus</name>
    <dbReference type="NCBI Taxonomy" id="1629725"/>
    <lineage>
        <taxon>Eukaryota</taxon>
        <taxon>Metazoa</taxon>
        <taxon>Ecdysozoa</taxon>
        <taxon>Arthropoda</taxon>
        <taxon>Hexapoda</taxon>
        <taxon>Insecta</taxon>
        <taxon>Pterygota</taxon>
        <taxon>Neoptera</taxon>
        <taxon>Endopterygota</taxon>
        <taxon>Coleoptera</taxon>
        <taxon>Polyphaga</taxon>
        <taxon>Scarabaeiformia</taxon>
        <taxon>Scarabaeidae</taxon>
        <taxon>Dynastinae</taxon>
        <taxon>Oryctes</taxon>
    </lineage>
</organism>
<accession>A0A0T6BCK8</accession>
<comment type="subcellular location">
    <subcellularLocation>
        <location evidence="1">Membrane</location>
        <topology evidence="1">Multi-pass membrane protein</topology>
    </subcellularLocation>
</comment>
<evidence type="ECO:0000313" key="8">
    <source>
        <dbReference type="Proteomes" id="UP000051574"/>
    </source>
</evidence>
<dbReference type="EMBL" id="LJIG01001865">
    <property type="protein sequence ID" value="KRT85075.1"/>
    <property type="molecule type" value="Genomic_DNA"/>
</dbReference>
<evidence type="ECO:0000259" key="6">
    <source>
        <dbReference type="Pfam" id="PF19055"/>
    </source>
</evidence>
<dbReference type="PANTHER" id="PTHR48041">
    <property type="entry name" value="ABC TRANSPORTER G FAMILY MEMBER 28"/>
    <property type="match status" value="1"/>
</dbReference>
<dbReference type="Gene3D" id="3.40.50.300">
    <property type="entry name" value="P-loop containing nucleotide triphosphate hydrolases"/>
    <property type="match status" value="1"/>
</dbReference>
<dbReference type="Proteomes" id="UP000051574">
    <property type="component" value="Unassembled WGS sequence"/>
</dbReference>
<feature type="domain" description="ABC transporter family G" evidence="6">
    <location>
        <begin position="38"/>
        <end position="101"/>
    </location>
</feature>
<gene>
    <name evidence="7" type="ORF">AMK59_2741</name>
</gene>
<dbReference type="PANTHER" id="PTHR48041:SF61">
    <property type="entry name" value="SD03967P"/>
    <property type="match status" value="1"/>
</dbReference>
<feature type="non-terminal residue" evidence="7">
    <location>
        <position position="171"/>
    </location>
</feature>
<evidence type="ECO:0000256" key="3">
    <source>
        <dbReference type="ARBA" id="ARBA00022692"/>
    </source>
</evidence>
<name>A0A0T6BCK8_9SCAR</name>
<dbReference type="GO" id="GO:0140359">
    <property type="term" value="F:ABC-type transporter activity"/>
    <property type="evidence" value="ECO:0007669"/>
    <property type="project" value="InterPro"/>
</dbReference>
<keyword evidence="2" id="KW-0813">Transport</keyword>
<keyword evidence="5" id="KW-0472">Membrane</keyword>
<dbReference type="OrthoDB" id="66620at2759"/>
<evidence type="ECO:0000256" key="5">
    <source>
        <dbReference type="ARBA" id="ARBA00023136"/>
    </source>
</evidence>
<keyword evidence="3" id="KW-0812">Transmembrane</keyword>
<dbReference type="SUPFAM" id="SSF52540">
    <property type="entry name" value="P-loop containing nucleoside triphosphate hydrolases"/>
    <property type="match status" value="1"/>
</dbReference>
<sequence length="171" mass="19052">VIVDWFRLSGLDSLSCTQCVSLLKRLAEEGRTVVCTIHQPSALIFEKFDKLYALSDGVCIYNGTIGNLLPHLSGIGLTCPPYHNPADFLMEVATGEHEVNVDELSKHAEVMRRKEKGSTDSVRVKDLESQGISSISSRSISHDPLLSPASMLMQFLLLYKRNLIMAKRQYV</sequence>
<evidence type="ECO:0000313" key="7">
    <source>
        <dbReference type="EMBL" id="KRT85075.1"/>
    </source>
</evidence>
<evidence type="ECO:0000256" key="1">
    <source>
        <dbReference type="ARBA" id="ARBA00004141"/>
    </source>
</evidence>
<evidence type="ECO:0000256" key="2">
    <source>
        <dbReference type="ARBA" id="ARBA00022448"/>
    </source>
</evidence>
<keyword evidence="4" id="KW-1133">Transmembrane helix</keyword>
<protein>
    <recommendedName>
        <fullName evidence="6">ABC transporter family G domain-containing protein</fullName>
    </recommendedName>
</protein>
<dbReference type="AlphaFoldDB" id="A0A0T6BCK8"/>
<proteinExistence type="predicted"/>
<keyword evidence="8" id="KW-1185">Reference proteome</keyword>
<dbReference type="InterPro" id="IPR050352">
    <property type="entry name" value="ABCG_transporters"/>
</dbReference>
<feature type="non-terminal residue" evidence="7">
    <location>
        <position position="1"/>
    </location>
</feature>
<comment type="caution">
    <text evidence="7">The sequence shown here is derived from an EMBL/GenBank/DDBJ whole genome shotgun (WGS) entry which is preliminary data.</text>
</comment>